<comment type="caution">
    <text evidence="3">The sequence shown here is derived from an EMBL/GenBank/DDBJ whole genome shotgun (WGS) entry which is preliminary data.</text>
</comment>
<dbReference type="InterPro" id="IPR010982">
    <property type="entry name" value="Lambda_DNA-bd_dom_sf"/>
</dbReference>
<keyword evidence="4" id="KW-1185">Reference proteome</keyword>
<evidence type="ECO:0000259" key="2">
    <source>
        <dbReference type="PROSITE" id="PS50943"/>
    </source>
</evidence>
<dbReference type="Gene3D" id="1.10.260.40">
    <property type="entry name" value="lambda repressor-like DNA-binding domains"/>
    <property type="match status" value="1"/>
</dbReference>
<protein>
    <submittedName>
        <fullName evidence="3">Helix-turn-helix domain-containing protein</fullName>
    </submittedName>
</protein>
<dbReference type="EMBL" id="JBHLZU010000027">
    <property type="protein sequence ID" value="MFB9908482.1"/>
    <property type="molecule type" value="Genomic_DNA"/>
</dbReference>
<dbReference type="InterPro" id="IPR001387">
    <property type="entry name" value="Cro/C1-type_HTH"/>
</dbReference>
<sequence>MSVLTDSPEQPPNEPASYCAELGGLLRDLRALRGMPLRKTAAAVGVSESTLSRYEVGARKPPLTVLVKITAFYEIPFFVLLLLFARATSPEAVLPKGEQAVLLWALLRYDEAMPPQVPSDETTAGDGSPRPPEDSANGADEGVSGDGDGLAVTCPTRHDGPFPLFEPVFRPVTPPETE</sequence>
<dbReference type="SUPFAM" id="SSF47413">
    <property type="entry name" value="lambda repressor-like DNA-binding domains"/>
    <property type="match status" value="1"/>
</dbReference>
<evidence type="ECO:0000313" key="4">
    <source>
        <dbReference type="Proteomes" id="UP001589693"/>
    </source>
</evidence>
<dbReference type="Pfam" id="PF01381">
    <property type="entry name" value="HTH_3"/>
    <property type="match status" value="1"/>
</dbReference>
<proteinExistence type="predicted"/>
<feature type="domain" description="HTH cro/C1-type" evidence="2">
    <location>
        <begin position="26"/>
        <end position="80"/>
    </location>
</feature>
<dbReference type="PROSITE" id="PS50943">
    <property type="entry name" value="HTH_CROC1"/>
    <property type="match status" value="1"/>
</dbReference>
<dbReference type="CDD" id="cd00093">
    <property type="entry name" value="HTH_XRE"/>
    <property type="match status" value="1"/>
</dbReference>
<gene>
    <name evidence="3" type="ORF">ACFFQA_31485</name>
</gene>
<feature type="region of interest" description="Disordered" evidence="1">
    <location>
        <begin position="114"/>
        <end position="178"/>
    </location>
</feature>
<accession>A0ABV6A5P1</accession>
<reference evidence="3 4" key="1">
    <citation type="submission" date="2024-09" db="EMBL/GenBank/DDBJ databases">
        <authorList>
            <person name="Sun Q."/>
            <person name="Mori K."/>
        </authorList>
    </citation>
    <scope>NUCLEOTIDE SEQUENCE [LARGE SCALE GENOMIC DNA]</scope>
    <source>
        <strain evidence="3 4">TBRC 7907</strain>
    </source>
</reference>
<dbReference type="SMART" id="SM00530">
    <property type="entry name" value="HTH_XRE"/>
    <property type="match status" value="1"/>
</dbReference>
<evidence type="ECO:0000256" key="1">
    <source>
        <dbReference type="SAM" id="MobiDB-lite"/>
    </source>
</evidence>
<organism evidence="3 4">
    <name type="scientific">Allokutzneria oryzae</name>
    <dbReference type="NCBI Taxonomy" id="1378989"/>
    <lineage>
        <taxon>Bacteria</taxon>
        <taxon>Bacillati</taxon>
        <taxon>Actinomycetota</taxon>
        <taxon>Actinomycetes</taxon>
        <taxon>Pseudonocardiales</taxon>
        <taxon>Pseudonocardiaceae</taxon>
        <taxon>Allokutzneria</taxon>
    </lineage>
</organism>
<name>A0ABV6A5P1_9PSEU</name>
<evidence type="ECO:0000313" key="3">
    <source>
        <dbReference type="EMBL" id="MFB9908482.1"/>
    </source>
</evidence>
<dbReference type="Proteomes" id="UP001589693">
    <property type="component" value="Unassembled WGS sequence"/>
</dbReference>
<dbReference type="RefSeq" id="WP_377860232.1">
    <property type="nucleotide sequence ID" value="NZ_JBHLZU010000027.1"/>
</dbReference>